<gene>
    <name evidence="5" type="ORF">CYMTET_15611</name>
</gene>
<accession>A0AAE0L943</accession>
<proteinExistence type="predicted"/>
<protein>
    <recommendedName>
        <fullName evidence="4">Zinc finger PHD-type domain-containing protein</fullName>
    </recommendedName>
</protein>
<dbReference type="Proteomes" id="UP001190700">
    <property type="component" value="Unassembled WGS sequence"/>
</dbReference>
<dbReference type="InterPro" id="IPR011011">
    <property type="entry name" value="Znf_FYVE_PHD"/>
</dbReference>
<dbReference type="Pfam" id="PF00628">
    <property type="entry name" value="PHD"/>
    <property type="match status" value="1"/>
</dbReference>
<dbReference type="InterPro" id="IPR019787">
    <property type="entry name" value="Znf_PHD-finger"/>
</dbReference>
<evidence type="ECO:0000256" key="2">
    <source>
        <dbReference type="ARBA" id="ARBA00022771"/>
    </source>
</evidence>
<dbReference type="Gene3D" id="3.30.40.10">
    <property type="entry name" value="Zinc/RING finger domain, C3HC4 (zinc finger)"/>
    <property type="match status" value="1"/>
</dbReference>
<feature type="domain" description="Zinc finger PHD-type" evidence="4">
    <location>
        <begin position="149"/>
        <end position="194"/>
    </location>
</feature>
<dbReference type="GO" id="GO:0008270">
    <property type="term" value="F:zinc ion binding"/>
    <property type="evidence" value="ECO:0007669"/>
    <property type="project" value="UniProtKB-KW"/>
</dbReference>
<evidence type="ECO:0000313" key="6">
    <source>
        <dbReference type="Proteomes" id="UP001190700"/>
    </source>
</evidence>
<dbReference type="AlphaFoldDB" id="A0AAE0L943"/>
<name>A0AAE0L943_9CHLO</name>
<keyword evidence="1" id="KW-0479">Metal-binding</keyword>
<keyword evidence="2" id="KW-0863">Zinc-finger</keyword>
<reference evidence="5 6" key="1">
    <citation type="journal article" date="2015" name="Genome Biol. Evol.">
        <title>Comparative Genomics of a Bacterivorous Green Alga Reveals Evolutionary Causalities and Consequences of Phago-Mixotrophic Mode of Nutrition.</title>
        <authorList>
            <person name="Burns J.A."/>
            <person name="Paasch A."/>
            <person name="Narechania A."/>
            <person name="Kim E."/>
        </authorList>
    </citation>
    <scope>NUCLEOTIDE SEQUENCE [LARGE SCALE GENOMIC DNA]</scope>
    <source>
        <strain evidence="5 6">PLY_AMNH</strain>
    </source>
</reference>
<evidence type="ECO:0000313" key="5">
    <source>
        <dbReference type="EMBL" id="KAK3276304.1"/>
    </source>
</evidence>
<evidence type="ECO:0000256" key="1">
    <source>
        <dbReference type="ARBA" id="ARBA00022723"/>
    </source>
</evidence>
<dbReference type="InterPro" id="IPR001965">
    <property type="entry name" value="Znf_PHD"/>
</dbReference>
<dbReference type="EMBL" id="LGRX02006618">
    <property type="protein sequence ID" value="KAK3276304.1"/>
    <property type="molecule type" value="Genomic_DNA"/>
</dbReference>
<organism evidence="5 6">
    <name type="scientific">Cymbomonas tetramitiformis</name>
    <dbReference type="NCBI Taxonomy" id="36881"/>
    <lineage>
        <taxon>Eukaryota</taxon>
        <taxon>Viridiplantae</taxon>
        <taxon>Chlorophyta</taxon>
        <taxon>Pyramimonadophyceae</taxon>
        <taxon>Pyramimonadales</taxon>
        <taxon>Pyramimonadaceae</taxon>
        <taxon>Cymbomonas</taxon>
    </lineage>
</organism>
<sequence length="259" mass="28748">MNLGSSQEDLAVGAVEAITIRNAGAGNVLEGELYLITVNAKEVRVPKPEDRLDLVREYHEGNAQDIGAASARSTCCARNTGGAESGERFATSPEGNGLTERVVCTIKFCLKKCAFGLKEKTTASHIAPCFLQIKDEYDFQEAVPGKHHACHVCKRSDNGSKMLLCDRCNKGYHLWCLQPELKKVYQMVNGMAHAVKTRQKQQRVKRRLSEAESTDATEMERWARKLKRATSALLEKTPSPTTVLEFDVGPRRVILKGWL</sequence>
<comment type="caution">
    <text evidence="5">The sequence shown here is derived from an EMBL/GenBank/DDBJ whole genome shotgun (WGS) entry which is preliminary data.</text>
</comment>
<dbReference type="SUPFAM" id="SSF57903">
    <property type="entry name" value="FYVE/PHD zinc finger"/>
    <property type="match status" value="1"/>
</dbReference>
<keyword evidence="6" id="KW-1185">Reference proteome</keyword>
<keyword evidence="3" id="KW-0862">Zinc</keyword>
<evidence type="ECO:0000259" key="4">
    <source>
        <dbReference type="SMART" id="SM00249"/>
    </source>
</evidence>
<dbReference type="SMART" id="SM00249">
    <property type="entry name" value="PHD"/>
    <property type="match status" value="1"/>
</dbReference>
<evidence type="ECO:0000256" key="3">
    <source>
        <dbReference type="ARBA" id="ARBA00022833"/>
    </source>
</evidence>
<dbReference type="InterPro" id="IPR013083">
    <property type="entry name" value="Znf_RING/FYVE/PHD"/>
</dbReference>